<evidence type="ECO:0000313" key="3">
    <source>
        <dbReference type="Proteomes" id="UP001324115"/>
    </source>
</evidence>
<evidence type="ECO:0000259" key="1">
    <source>
        <dbReference type="PROSITE" id="PS50004"/>
    </source>
</evidence>
<protein>
    <recommendedName>
        <fullName evidence="1">C2 domain-containing protein</fullName>
    </recommendedName>
</protein>
<accession>A0AAN7FRY5</accession>
<keyword evidence="3" id="KW-1185">Reference proteome</keyword>
<dbReference type="Pfam" id="PF00168">
    <property type="entry name" value="C2"/>
    <property type="match status" value="1"/>
</dbReference>
<dbReference type="CDD" id="cd00030">
    <property type="entry name" value="C2"/>
    <property type="match status" value="1"/>
</dbReference>
<dbReference type="InterPro" id="IPR044655">
    <property type="entry name" value="BAGP1-like"/>
</dbReference>
<gene>
    <name evidence="2" type="ORF">RGQ29_014363</name>
</gene>
<dbReference type="Proteomes" id="UP001324115">
    <property type="component" value="Unassembled WGS sequence"/>
</dbReference>
<name>A0AAN7FRY5_QUERU</name>
<evidence type="ECO:0000313" key="2">
    <source>
        <dbReference type="EMBL" id="KAK4596299.1"/>
    </source>
</evidence>
<comment type="caution">
    <text evidence="2">The sequence shown here is derived from an EMBL/GenBank/DDBJ whole genome shotgun (WGS) entry which is preliminary data.</text>
</comment>
<dbReference type="EMBL" id="JAXUIC010000003">
    <property type="protein sequence ID" value="KAK4596299.1"/>
    <property type="molecule type" value="Genomic_DNA"/>
</dbReference>
<proteinExistence type="predicted"/>
<dbReference type="EMBL" id="JAXUIC010000003">
    <property type="protein sequence ID" value="KAK4596298.1"/>
    <property type="molecule type" value="Genomic_DNA"/>
</dbReference>
<dbReference type="SUPFAM" id="SSF49562">
    <property type="entry name" value="C2 domain (Calcium/lipid-binding domain, CaLB)"/>
    <property type="match status" value="1"/>
</dbReference>
<dbReference type="InterPro" id="IPR035892">
    <property type="entry name" value="C2_domain_sf"/>
</dbReference>
<dbReference type="PROSITE" id="PS50004">
    <property type="entry name" value="C2"/>
    <property type="match status" value="1"/>
</dbReference>
<feature type="domain" description="C2" evidence="1">
    <location>
        <begin position="1"/>
        <end position="93"/>
    </location>
</feature>
<dbReference type="Gene3D" id="2.60.40.150">
    <property type="entry name" value="C2 domain"/>
    <property type="match status" value="1"/>
</dbReference>
<dbReference type="PANTHER" id="PTHR47038:SF1">
    <property type="entry name" value="BAG-ASSOCIATED GRAM PROTEIN 1"/>
    <property type="match status" value="1"/>
</dbReference>
<dbReference type="AlphaFoldDB" id="A0AAN7FRY5"/>
<sequence length="93" mass="10362">MVQLKGNPQTNSAYLIKLELLAAKNLIGANLNGTSDPYAIITCGTQKRFSSMVPGSRNPMWVEEFNFAVEELPVKVVIMIYDPYHSYSYGSKT</sequence>
<dbReference type="InterPro" id="IPR000008">
    <property type="entry name" value="C2_dom"/>
</dbReference>
<reference evidence="2 3" key="1">
    <citation type="journal article" date="2023" name="G3 (Bethesda)">
        <title>A haplotype-resolved chromosome-scale genome for Quercus rubra L. provides insights into the genetics of adaptive traits for red oak species.</title>
        <authorList>
            <person name="Kapoor B."/>
            <person name="Jenkins J."/>
            <person name="Schmutz J."/>
            <person name="Zhebentyayeva T."/>
            <person name="Kuelheim C."/>
            <person name="Coggeshall M."/>
            <person name="Heim C."/>
            <person name="Lasky J.R."/>
            <person name="Leites L."/>
            <person name="Islam-Faridi N."/>
            <person name="Romero-Severson J."/>
            <person name="DeLeo V.L."/>
            <person name="Lucas S.M."/>
            <person name="Lazic D."/>
            <person name="Gailing O."/>
            <person name="Carlson J."/>
            <person name="Staton M."/>
        </authorList>
    </citation>
    <scope>NUCLEOTIDE SEQUENCE [LARGE SCALE GENOMIC DNA]</scope>
    <source>
        <strain evidence="2">Pseudo-F2</strain>
    </source>
</reference>
<dbReference type="PANTHER" id="PTHR47038">
    <property type="entry name" value="BAG-ASSOCIATED GRAM PROTEIN 1"/>
    <property type="match status" value="1"/>
</dbReference>
<organism evidence="2 3">
    <name type="scientific">Quercus rubra</name>
    <name type="common">Northern red oak</name>
    <name type="synonym">Quercus borealis</name>
    <dbReference type="NCBI Taxonomy" id="3512"/>
    <lineage>
        <taxon>Eukaryota</taxon>
        <taxon>Viridiplantae</taxon>
        <taxon>Streptophyta</taxon>
        <taxon>Embryophyta</taxon>
        <taxon>Tracheophyta</taxon>
        <taxon>Spermatophyta</taxon>
        <taxon>Magnoliopsida</taxon>
        <taxon>eudicotyledons</taxon>
        <taxon>Gunneridae</taxon>
        <taxon>Pentapetalae</taxon>
        <taxon>rosids</taxon>
        <taxon>fabids</taxon>
        <taxon>Fagales</taxon>
        <taxon>Fagaceae</taxon>
        <taxon>Quercus</taxon>
    </lineage>
</organism>